<evidence type="ECO:0000259" key="1">
    <source>
        <dbReference type="Pfam" id="PF03372"/>
    </source>
</evidence>
<dbReference type="Gene3D" id="2.60.120.200">
    <property type="match status" value="1"/>
</dbReference>
<keyword evidence="2" id="KW-0540">Nuclease</keyword>
<proteinExistence type="predicted"/>
<dbReference type="SUPFAM" id="SSF49899">
    <property type="entry name" value="Concanavalin A-like lectins/glucanases"/>
    <property type="match status" value="1"/>
</dbReference>
<dbReference type="GO" id="GO:0004553">
    <property type="term" value="F:hydrolase activity, hydrolyzing O-glycosyl compounds"/>
    <property type="evidence" value="ECO:0007669"/>
    <property type="project" value="UniProtKB-ARBA"/>
</dbReference>
<dbReference type="OrthoDB" id="9794261at2"/>
<dbReference type="STRING" id="558155.SAMN04487911_10339"/>
<organism evidence="2 3">
    <name type="scientific">Arenibacter nanhaiticus</name>
    <dbReference type="NCBI Taxonomy" id="558155"/>
    <lineage>
        <taxon>Bacteria</taxon>
        <taxon>Pseudomonadati</taxon>
        <taxon>Bacteroidota</taxon>
        <taxon>Flavobacteriia</taxon>
        <taxon>Flavobacteriales</taxon>
        <taxon>Flavobacteriaceae</taxon>
        <taxon>Arenibacter</taxon>
    </lineage>
</organism>
<dbReference type="InterPro" id="IPR036691">
    <property type="entry name" value="Endo/exonu/phosph_ase_sf"/>
</dbReference>
<dbReference type="GO" id="GO:0005975">
    <property type="term" value="P:carbohydrate metabolic process"/>
    <property type="evidence" value="ECO:0007669"/>
    <property type="project" value="UniProtKB-ARBA"/>
</dbReference>
<reference evidence="3" key="1">
    <citation type="submission" date="2016-11" db="EMBL/GenBank/DDBJ databases">
        <authorList>
            <person name="Varghese N."/>
            <person name="Submissions S."/>
        </authorList>
    </citation>
    <scope>NUCLEOTIDE SEQUENCE [LARGE SCALE GENOMIC DNA]</scope>
    <source>
        <strain evidence="3">CGMCC 1.8863</strain>
    </source>
</reference>
<dbReference type="AlphaFoldDB" id="A0A1M6C0Q6"/>
<accession>A0A1M6C0Q6</accession>
<gene>
    <name evidence="2" type="ORF">SAMN04487911_10339</name>
</gene>
<dbReference type="InterPro" id="IPR005135">
    <property type="entry name" value="Endo/exonuclease/phosphatase"/>
</dbReference>
<sequence length="527" mass="60414">MSLSKKSTLTITLLIATKILAQEPVVQIDFDIHDNYYQGISIPETPENLFAAQQHSFSEGLEGRAIDFSEDGTIRMPLKLKPEFELEYHADISLTVELWVKTKADAGQGTPIAGNKKDKKSKNKGWLIYAEEDGSWSLFISDGKLQQIYNPTVKRQKINDGNWHQIAFTIDRIKDEIWMYFDGVNVAIYNASGLKDLKSNLETTFAGTSARWEYFGQWEAFNGYMDDISVWKAVLPSVKISENYQKYFQQKKKEYPVNELKILTWNIWQGGKRFGKEVGLNRVINIIKDANPDVVTLIETYGSGEKIADALGYHFYLISSNLSIMSRFPIKKTIKAFKSFNFGGVVLQVDQDKEIAILDTWLHYLPDYHSNIIKGEITSEELVREEADTRLNEINQILREIKPVLDNADKTPIIMAGDFNTNSHLDWTEATKDAHLGYVVEWPVTKVMQNYGFTDSYRELNPNPLTNPGYSAWPYSSRFGQRYVESRIDYVFYKGSNIRALESKVVNYHPIMFPSDHAAFLTVFQLN</sequence>
<dbReference type="Pfam" id="PF03372">
    <property type="entry name" value="Exo_endo_phos"/>
    <property type="match status" value="1"/>
</dbReference>
<keyword evidence="2" id="KW-0378">Hydrolase</keyword>
<dbReference type="Pfam" id="PF13385">
    <property type="entry name" value="Laminin_G_3"/>
    <property type="match status" value="1"/>
</dbReference>
<keyword evidence="3" id="KW-1185">Reference proteome</keyword>
<dbReference type="PANTHER" id="PTHR41349:SF1">
    <property type="entry name" value="PROTEIN CBG08683"/>
    <property type="match status" value="1"/>
</dbReference>
<evidence type="ECO:0000313" key="2">
    <source>
        <dbReference type="EMBL" id="SHI54451.1"/>
    </source>
</evidence>
<dbReference type="InterPro" id="IPR013320">
    <property type="entry name" value="ConA-like_dom_sf"/>
</dbReference>
<dbReference type="RefSeq" id="WP_084668403.1">
    <property type="nucleotide sequence ID" value="NZ_FQYX01000003.1"/>
</dbReference>
<dbReference type="Gene3D" id="3.60.10.10">
    <property type="entry name" value="Endonuclease/exonuclease/phosphatase"/>
    <property type="match status" value="1"/>
</dbReference>
<dbReference type="PANTHER" id="PTHR41349">
    <property type="match status" value="1"/>
</dbReference>
<name>A0A1M6C0Q6_9FLAO</name>
<protein>
    <submittedName>
        <fullName evidence="2">Exonuclease III</fullName>
    </submittedName>
</protein>
<dbReference type="Proteomes" id="UP000184231">
    <property type="component" value="Unassembled WGS sequence"/>
</dbReference>
<dbReference type="EMBL" id="FQYX01000003">
    <property type="protein sequence ID" value="SHI54451.1"/>
    <property type="molecule type" value="Genomic_DNA"/>
</dbReference>
<keyword evidence="2" id="KW-0269">Exonuclease</keyword>
<feature type="domain" description="Endonuclease/exonuclease/phosphatase" evidence="1">
    <location>
        <begin position="263"/>
        <end position="517"/>
    </location>
</feature>
<dbReference type="GO" id="GO:0004527">
    <property type="term" value="F:exonuclease activity"/>
    <property type="evidence" value="ECO:0007669"/>
    <property type="project" value="UniProtKB-KW"/>
</dbReference>
<evidence type="ECO:0000313" key="3">
    <source>
        <dbReference type="Proteomes" id="UP000184231"/>
    </source>
</evidence>
<dbReference type="SUPFAM" id="SSF56219">
    <property type="entry name" value="DNase I-like"/>
    <property type="match status" value="1"/>
</dbReference>